<evidence type="ECO:0000313" key="1">
    <source>
        <dbReference type="EMBL" id="GIY52890.1"/>
    </source>
</evidence>
<organism evidence="1 2">
    <name type="scientific">Caerostris extrusa</name>
    <name type="common">Bark spider</name>
    <name type="synonym">Caerostris bankana</name>
    <dbReference type="NCBI Taxonomy" id="172846"/>
    <lineage>
        <taxon>Eukaryota</taxon>
        <taxon>Metazoa</taxon>
        <taxon>Ecdysozoa</taxon>
        <taxon>Arthropoda</taxon>
        <taxon>Chelicerata</taxon>
        <taxon>Arachnida</taxon>
        <taxon>Araneae</taxon>
        <taxon>Araneomorphae</taxon>
        <taxon>Entelegynae</taxon>
        <taxon>Araneoidea</taxon>
        <taxon>Araneidae</taxon>
        <taxon>Caerostris</taxon>
    </lineage>
</organism>
<dbReference type="Proteomes" id="UP001054945">
    <property type="component" value="Unassembled WGS sequence"/>
</dbReference>
<keyword evidence="2" id="KW-1185">Reference proteome</keyword>
<comment type="caution">
    <text evidence="1">The sequence shown here is derived from an EMBL/GenBank/DDBJ whole genome shotgun (WGS) entry which is preliminary data.</text>
</comment>
<sequence>MPDIPLYGFRFRYFPALVLSPQIHEYIFEYGTNFCWCDRSLRSSHYLSSCEDKTHAGIICKKEGIQLGLSVLDDGI</sequence>
<accession>A0AAV4U595</accession>
<evidence type="ECO:0000313" key="2">
    <source>
        <dbReference type="Proteomes" id="UP001054945"/>
    </source>
</evidence>
<name>A0AAV4U595_CAEEX</name>
<protein>
    <submittedName>
        <fullName evidence="1">Uncharacterized protein</fullName>
    </submittedName>
</protein>
<dbReference type="AlphaFoldDB" id="A0AAV4U595"/>
<gene>
    <name evidence="1" type="ORF">CEXT_71261</name>
</gene>
<reference evidence="1 2" key="1">
    <citation type="submission" date="2021-06" db="EMBL/GenBank/DDBJ databases">
        <title>Caerostris extrusa draft genome.</title>
        <authorList>
            <person name="Kono N."/>
            <person name="Arakawa K."/>
        </authorList>
    </citation>
    <scope>NUCLEOTIDE SEQUENCE [LARGE SCALE GENOMIC DNA]</scope>
</reference>
<dbReference type="EMBL" id="BPLR01012305">
    <property type="protein sequence ID" value="GIY52890.1"/>
    <property type="molecule type" value="Genomic_DNA"/>
</dbReference>
<proteinExistence type="predicted"/>